<feature type="coiled-coil region" evidence="1">
    <location>
        <begin position="215"/>
        <end position="256"/>
    </location>
</feature>
<feature type="region of interest" description="Disordered" evidence="2">
    <location>
        <begin position="353"/>
        <end position="387"/>
    </location>
</feature>
<organism evidence="3 4">
    <name type="scientific">Alligator mississippiensis</name>
    <name type="common">American alligator</name>
    <dbReference type="NCBI Taxonomy" id="8496"/>
    <lineage>
        <taxon>Eukaryota</taxon>
        <taxon>Metazoa</taxon>
        <taxon>Chordata</taxon>
        <taxon>Craniata</taxon>
        <taxon>Vertebrata</taxon>
        <taxon>Euteleostomi</taxon>
        <taxon>Archelosauria</taxon>
        <taxon>Archosauria</taxon>
        <taxon>Crocodylia</taxon>
        <taxon>Alligatoridae</taxon>
        <taxon>Alligatorinae</taxon>
        <taxon>Alligator</taxon>
    </lineage>
</organism>
<dbReference type="Proteomes" id="UP000050525">
    <property type="component" value="Unassembled WGS sequence"/>
</dbReference>
<feature type="compositionally biased region" description="Polar residues" evidence="2">
    <location>
        <begin position="143"/>
        <end position="155"/>
    </location>
</feature>
<accession>A0A151NG34</accession>
<feature type="region of interest" description="Disordered" evidence="2">
    <location>
        <begin position="1"/>
        <end position="29"/>
    </location>
</feature>
<dbReference type="EMBL" id="AKHW03003120">
    <property type="protein sequence ID" value="KYO35771.1"/>
    <property type="molecule type" value="Genomic_DNA"/>
</dbReference>
<evidence type="ECO:0000313" key="4">
    <source>
        <dbReference type="Proteomes" id="UP000050525"/>
    </source>
</evidence>
<evidence type="ECO:0000313" key="3">
    <source>
        <dbReference type="EMBL" id="KYO35771.1"/>
    </source>
</evidence>
<protein>
    <submittedName>
        <fullName evidence="3">Uncharacterized protein</fullName>
    </submittedName>
</protein>
<dbReference type="AlphaFoldDB" id="A0A151NG34"/>
<feature type="region of interest" description="Disordered" evidence="2">
    <location>
        <begin position="143"/>
        <end position="182"/>
    </location>
</feature>
<keyword evidence="1" id="KW-0175">Coiled coil</keyword>
<proteinExistence type="predicted"/>
<comment type="caution">
    <text evidence="3">The sequence shown here is derived from an EMBL/GenBank/DDBJ whole genome shotgun (WGS) entry which is preliminary data.</text>
</comment>
<evidence type="ECO:0000256" key="1">
    <source>
        <dbReference type="SAM" id="Coils"/>
    </source>
</evidence>
<evidence type="ECO:0000256" key="2">
    <source>
        <dbReference type="SAM" id="MobiDB-lite"/>
    </source>
</evidence>
<feature type="compositionally biased region" description="Basic and acidic residues" evidence="2">
    <location>
        <begin position="368"/>
        <end position="381"/>
    </location>
</feature>
<name>A0A151NG34_ALLMI</name>
<gene>
    <name evidence="3" type="ORF">Y1Q_0010196</name>
</gene>
<keyword evidence="4" id="KW-1185">Reference proteome</keyword>
<sequence>MMRSQNEQAEAKVAALQLRARPGKKEGGSKEIKCLIAAEAEKTRALERLMVEEVKKSRWREEKLQEMQREMTEWRTRYEETQSQLKRVEMENGHLEEQVWSLETHLEASSAREAAINTERKQSQLQRLTLRQQIRALEAENKTLQAASSQTATKGQDSRELEGPEVTSTATQMEAVQEDPEGWQERCLQAEYQVEELREKLIESYAQAEKTGKAITKEIEKAREYMASHEALEEQKQSLETEVRARTKECVELRAQWQKVEKEKDHLGKEMQSLRTLLEESTAREMTLRVEIEQQTVQAAQPQRESLTTIGLQLEEHASRANTEYQEQLRELETLKGILVETEKWVETARAIHVKDQEPHKNTKLGGSKKERGVEKQEKGTMTEGPP</sequence>
<reference evidence="3 4" key="1">
    <citation type="journal article" date="2012" name="Genome Biol.">
        <title>Sequencing three crocodilian genomes to illuminate the evolution of archosaurs and amniotes.</title>
        <authorList>
            <person name="St John J.A."/>
            <person name="Braun E.L."/>
            <person name="Isberg S.R."/>
            <person name="Miles L.G."/>
            <person name="Chong A.Y."/>
            <person name="Gongora J."/>
            <person name="Dalzell P."/>
            <person name="Moran C."/>
            <person name="Bed'hom B."/>
            <person name="Abzhanov A."/>
            <person name="Burgess S.C."/>
            <person name="Cooksey A.M."/>
            <person name="Castoe T.A."/>
            <person name="Crawford N.G."/>
            <person name="Densmore L.D."/>
            <person name="Drew J.C."/>
            <person name="Edwards S.V."/>
            <person name="Faircloth B.C."/>
            <person name="Fujita M.K."/>
            <person name="Greenwold M.J."/>
            <person name="Hoffmann F.G."/>
            <person name="Howard J.M."/>
            <person name="Iguchi T."/>
            <person name="Janes D.E."/>
            <person name="Khan S.Y."/>
            <person name="Kohno S."/>
            <person name="de Koning A.J."/>
            <person name="Lance S.L."/>
            <person name="McCarthy F.M."/>
            <person name="McCormack J.E."/>
            <person name="Merchant M.E."/>
            <person name="Peterson D.G."/>
            <person name="Pollock D.D."/>
            <person name="Pourmand N."/>
            <person name="Raney B.J."/>
            <person name="Roessler K.A."/>
            <person name="Sanford J.R."/>
            <person name="Sawyer R.H."/>
            <person name="Schmidt C.J."/>
            <person name="Triplett E.W."/>
            <person name="Tuberville T.D."/>
            <person name="Venegas-Anaya M."/>
            <person name="Howard J.T."/>
            <person name="Jarvis E.D."/>
            <person name="Guillette L.J.Jr."/>
            <person name="Glenn T.C."/>
            <person name="Green R.E."/>
            <person name="Ray D.A."/>
        </authorList>
    </citation>
    <scope>NUCLEOTIDE SEQUENCE [LARGE SCALE GENOMIC DNA]</scope>
    <source>
        <strain evidence="3">KSC_2009_1</strain>
    </source>
</reference>